<proteinExistence type="predicted"/>
<reference evidence="2" key="2">
    <citation type="journal article" date="2014" name="ISME J.">
        <title>Microbial stratification in low pH oxic and suboxic macroscopic growths along an acid mine drainage.</title>
        <authorList>
            <person name="Mendez-Garcia C."/>
            <person name="Mesa V."/>
            <person name="Sprenger R.R."/>
            <person name="Richter M."/>
            <person name="Diez M.S."/>
            <person name="Solano J."/>
            <person name="Bargiela R."/>
            <person name="Golyshina O.V."/>
            <person name="Manteca A."/>
            <person name="Ramos J.L."/>
            <person name="Gallego J.R."/>
            <person name="Llorente I."/>
            <person name="Martins Dos Santos V.A."/>
            <person name="Jensen O.N."/>
            <person name="Pelaez A.I."/>
            <person name="Sanchez J."/>
            <person name="Ferrer M."/>
        </authorList>
    </citation>
    <scope>NUCLEOTIDE SEQUENCE</scope>
</reference>
<name>T1ASQ0_9ZZZZ</name>
<comment type="caution">
    <text evidence="2">The sequence shown here is derived from an EMBL/GenBank/DDBJ whole genome shotgun (WGS) entry which is preliminary data.</text>
</comment>
<organism evidence="2">
    <name type="scientific">mine drainage metagenome</name>
    <dbReference type="NCBI Taxonomy" id="410659"/>
    <lineage>
        <taxon>unclassified sequences</taxon>
        <taxon>metagenomes</taxon>
        <taxon>ecological metagenomes</taxon>
    </lineage>
</organism>
<feature type="compositionally biased region" description="Polar residues" evidence="1">
    <location>
        <begin position="33"/>
        <end position="47"/>
    </location>
</feature>
<feature type="region of interest" description="Disordered" evidence="1">
    <location>
        <begin position="1"/>
        <end position="47"/>
    </location>
</feature>
<accession>T1ASQ0</accession>
<reference evidence="2" key="1">
    <citation type="submission" date="2013-08" db="EMBL/GenBank/DDBJ databases">
        <authorList>
            <person name="Mendez C."/>
            <person name="Richter M."/>
            <person name="Ferrer M."/>
            <person name="Sanchez J."/>
        </authorList>
    </citation>
    <scope>NUCLEOTIDE SEQUENCE</scope>
</reference>
<feature type="compositionally biased region" description="Low complexity" evidence="1">
    <location>
        <begin position="14"/>
        <end position="29"/>
    </location>
</feature>
<gene>
    <name evidence="2" type="ORF">B1B_13239</name>
</gene>
<protein>
    <submittedName>
        <fullName evidence="2">Secreted protein</fullName>
    </submittedName>
</protein>
<evidence type="ECO:0000256" key="1">
    <source>
        <dbReference type="SAM" id="MobiDB-lite"/>
    </source>
</evidence>
<evidence type="ECO:0000313" key="2">
    <source>
        <dbReference type="EMBL" id="EQD45045.1"/>
    </source>
</evidence>
<feature type="non-terminal residue" evidence="2">
    <location>
        <position position="1"/>
    </location>
</feature>
<dbReference type="AlphaFoldDB" id="T1ASQ0"/>
<sequence>LKRLEGHGGCLRLATPPTASSSAAWNTSRRTPETNVSCPNSTGPWPSSRSFPYTPNLWKAQNLYFELLTKVYPSVKERAQRGDPEAATWERGFLDLGRQLSVRVD</sequence>
<dbReference type="EMBL" id="AUZY01008711">
    <property type="protein sequence ID" value="EQD45045.1"/>
    <property type="molecule type" value="Genomic_DNA"/>
</dbReference>